<dbReference type="InterPro" id="IPR009057">
    <property type="entry name" value="Homeodomain-like_sf"/>
</dbReference>
<dbReference type="GO" id="GO:0043565">
    <property type="term" value="F:sequence-specific DNA binding"/>
    <property type="evidence" value="ECO:0007669"/>
    <property type="project" value="InterPro"/>
</dbReference>
<organism evidence="4 5">
    <name type="scientific">Rhizobium leguminosarum</name>
    <dbReference type="NCBI Taxonomy" id="384"/>
    <lineage>
        <taxon>Bacteria</taxon>
        <taxon>Pseudomonadati</taxon>
        <taxon>Pseudomonadota</taxon>
        <taxon>Alphaproteobacteria</taxon>
        <taxon>Hyphomicrobiales</taxon>
        <taxon>Rhizobiaceae</taxon>
        <taxon>Rhizobium/Agrobacterium group</taxon>
        <taxon>Rhizobium</taxon>
    </lineage>
</organism>
<keyword evidence="1" id="KW-0805">Transcription regulation</keyword>
<evidence type="ECO:0000256" key="1">
    <source>
        <dbReference type="ARBA" id="ARBA00023015"/>
    </source>
</evidence>
<dbReference type="Proteomes" id="UP000283817">
    <property type="component" value="Unassembled WGS sequence"/>
</dbReference>
<accession>A0A444HJ44</accession>
<evidence type="ECO:0000259" key="3">
    <source>
        <dbReference type="PROSITE" id="PS01124"/>
    </source>
</evidence>
<dbReference type="GO" id="GO:0003700">
    <property type="term" value="F:DNA-binding transcription factor activity"/>
    <property type="evidence" value="ECO:0007669"/>
    <property type="project" value="InterPro"/>
</dbReference>
<dbReference type="InterPro" id="IPR009594">
    <property type="entry name" value="Tscrpt_reg_HTH_AraC_N"/>
</dbReference>
<dbReference type="AlphaFoldDB" id="A0A444HJ44"/>
<dbReference type="RefSeq" id="WP_128412606.1">
    <property type="nucleotide sequence ID" value="NZ_SBHX01000109.1"/>
</dbReference>
<comment type="caution">
    <text evidence="4">The sequence shown here is derived from an EMBL/GenBank/DDBJ whole genome shotgun (WGS) entry which is preliminary data.</text>
</comment>
<dbReference type="PANTHER" id="PTHR43436:SF1">
    <property type="entry name" value="TRANSCRIPTIONAL REGULATORY PROTEIN"/>
    <property type="match status" value="1"/>
</dbReference>
<evidence type="ECO:0000313" key="4">
    <source>
        <dbReference type="EMBL" id="RWX21573.1"/>
    </source>
</evidence>
<evidence type="ECO:0000313" key="5">
    <source>
        <dbReference type="Proteomes" id="UP000283817"/>
    </source>
</evidence>
<keyword evidence="2" id="KW-0804">Transcription</keyword>
<dbReference type="EMBL" id="SBHX01000109">
    <property type="protein sequence ID" value="RWX21573.1"/>
    <property type="molecule type" value="Genomic_DNA"/>
</dbReference>
<protein>
    <submittedName>
        <fullName evidence="4">AraC family transcriptional regulator</fullName>
    </submittedName>
</protein>
<dbReference type="Pfam" id="PF06719">
    <property type="entry name" value="AraC_N"/>
    <property type="match status" value="1"/>
</dbReference>
<dbReference type="PANTHER" id="PTHR43436">
    <property type="entry name" value="ARAC-FAMILY TRANSCRIPTIONAL REGULATOR"/>
    <property type="match status" value="1"/>
</dbReference>
<dbReference type="SUPFAM" id="SSF46689">
    <property type="entry name" value="Homeodomain-like"/>
    <property type="match status" value="2"/>
</dbReference>
<name>A0A444HJ44_RHILE</name>
<dbReference type="Gene3D" id="1.10.10.60">
    <property type="entry name" value="Homeodomain-like"/>
    <property type="match status" value="1"/>
</dbReference>
<feature type="domain" description="HTH araC/xylS-type" evidence="3">
    <location>
        <begin position="194"/>
        <end position="292"/>
    </location>
</feature>
<proteinExistence type="predicted"/>
<sequence>MSTLSMLHDAVVAAFAAHGNGSPYFTAIDGLALLRSFSERHPNHLIHRPALCIVVQGAKWTTFGERRLHYRTGQAMVVSVEIPGASQVVHGAPDAPYLSAVIELDQAILREVYESMEAPPTPASGAHAAAFVMELNEAILGCAARAVSLLGEPQAIPLLYPGVKRELCYRLLAGPHGGVFARMVVGAERNRRLVEAIQALRGNFDKQVRVDDLAALAGLSPTAFHRQFKAITAMTPVQFQKQIRLMEARRLMLSREMSAETVAFEVGYASPSQFSREYARLFGAPPRRDIGKLLSA</sequence>
<dbReference type="InterPro" id="IPR018060">
    <property type="entry name" value="HTH_AraC"/>
</dbReference>
<dbReference type="SMART" id="SM00342">
    <property type="entry name" value="HTH_ARAC"/>
    <property type="match status" value="1"/>
</dbReference>
<gene>
    <name evidence="4" type="ORF">EHI47_35900</name>
</gene>
<evidence type="ECO:0000256" key="2">
    <source>
        <dbReference type="ARBA" id="ARBA00023163"/>
    </source>
</evidence>
<dbReference type="Pfam" id="PF12833">
    <property type="entry name" value="HTH_18"/>
    <property type="match status" value="1"/>
</dbReference>
<dbReference type="PROSITE" id="PS01124">
    <property type="entry name" value="HTH_ARAC_FAMILY_2"/>
    <property type="match status" value="1"/>
</dbReference>
<reference evidence="4 5" key="1">
    <citation type="submission" date="2019-01" db="EMBL/GenBank/DDBJ databases">
        <title>RHIZO-ID as a novel technology for direct rhizobia identification.</title>
        <authorList>
            <person name="De Meyer S.E."/>
        </authorList>
    </citation>
    <scope>NUCLEOTIDE SEQUENCE [LARGE SCALE GENOMIC DNA]</scope>
    <source>
        <strain evidence="4 5">WSM448</strain>
    </source>
</reference>